<dbReference type="Proteomes" id="UP001649381">
    <property type="component" value="Unassembled WGS sequence"/>
</dbReference>
<keyword evidence="2" id="KW-1185">Reference proteome</keyword>
<reference evidence="1 2" key="1">
    <citation type="submission" date="2022-01" db="EMBL/GenBank/DDBJ databases">
        <title>Alkalihalobacillus sp. EGI L200015, a novel bacterium isolated from a salt lake sediment.</title>
        <authorList>
            <person name="Gao L."/>
            <person name="Fang B.-Z."/>
            <person name="Li W.-J."/>
        </authorList>
    </citation>
    <scope>NUCLEOTIDE SEQUENCE [LARGE SCALE GENOMIC DNA]</scope>
    <source>
        <strain evidence="1 2">KCTC 12718</strain>
    </source>
</reference>
<evidence type="ECO:0008006" key="3">
    <source>
        <dbReference type="Google" id="ProtNLM"/>
    </source>
</evidence>
<proteinExistence type="predicted"/>
<sequence length="125" mass="15079">MIEDKEVVMMQSAYRKLYEVENTLRNYIAKHMTDYYGPLWFNKAPKLLQRKPPKALLENLYIYELERSFLRIYPPFKDLPQIFYLHLHIVYPIRNRIAHCYCLTPEEHVSLSNSHCLLLSYITNP</sequence>
<organism evidence="1 2">
    <name type="scientific">Pseudalkalibacillus berkeleyi</name>
    <dbReference type="NCBI Taxonomy" id="1069813"/>
    <lineage>
        <taxon>Bacteria</taxon>
        <taxon>Bacillati</taxon>
        <taxon>Bacillota</taxon>
        <taxon>Bacilli</taxon>
        <taxon>Bacillales</taxon>
        <taxon>Fictibacillaceae</taxon>
        <taxon>Pseudalkalibacillus</taxon>
    </lineage>
</organism>
<protein>
    <recommendedName>
        <fullName evidence="3">Swt1-like HEPN domain-containing protein</fullName>
    </recommendedName>
</protein>
<dbReference type="RefSeq" id="WP_236337702.1">
    <property type="nucleotide sequence ID" value="NZ_JAKIJS010000001.1"/>
</dbReference>
<name>A0ABS9H576_9BACL</name>
<comment type="caution">
    <text evidence="1">The sequence shown here is derived from an EMBL/GenBank/DDBJ whole genome shotgun (WGS) entry which is preliminary data.</text>
</comment>
<dbReference type="EMBL" id="JAKIJS010000001">
    <property type="protein sequence ID" value="MCF6139079.1"/>
    <property type="molecule type" value="Genomic_DNA"/>
</dbReference>
<gene>
    <name evidence="1" type="ORF">L2716_15170</name>
</gene>
<accession>A0ABS9H576</accession>
<evidence type="ECO:0000313" key="2">
    <source>
        <dbReference type="Proteomes" id="UP001649381"/>
    </source>
</evidence>
<evidence type="ECO:0000313" key="1">
    <source>
        <dbReference type="EMBL" id="MCF6139079.1"/>
    </source>
</evidence>